<evidence type="ECO:0000256" key="1">
    <source>
        <dbReference type="ARBA" id="ARBA00010197"/>
    </source>
</evidence>
<gene>
    <name evidence="5" type="ORF">PHYSODRAFT_362123</name>
</gene>
<keyword evidence="6" id="KW-1185">Reference proteome</keyword>
<dbReference type="EMBL" id="JH159161">
    <property type="protein sequence ID" value="EGZ07959.1"/>
    <property type="molecule type" value="Genomic_DNA"/>
</dbReference>
<evidence type="ECO:0000256" key="2">
    <source>
        <dbReference type="SAM" id="MobiDB-lite"/>
    </source>
</evidence>
<dbReference type="InParanoid" id="G5A7T3"/>
<feature type="chain" id="PRO_5003473266" description="SKI-interacting protein SKIP SNW domain-containing protein" evidence="3">
    <location>
        <begin position="21"/>
        <end position="1097"/>
    </location>
</feature>
<feature type="compositionally biased region" description="Polar residues" evidence="2">
    <location>
        <begin position="775"/>
        <end position="786"/>
    </location>
</feature>
<dbReference type="OMA" id="HIMRIEY"/>
<feature type="compositionally biased region" description="Low complexity" evidence="2">
    <location>
        <begin position="912"/>
        <end position="984"/>
    </location>
</feature>
<feature type="compositionally biased region" description="Basic and acidic residues" evidence="2">
    <location>
        <begin position="1078"/>
        <end position="1097"/>
    </location>
</feature>
<keyword evidence="3" id="KW-0732">Signal</keyword>
<feature type="compositionally biased region" description="Basic and acidic residues" evidence="2">
    <location>
        <begin position="799"/>
        <end position="841"/>
    </location>
</feature>
<organism evidence="5 6">
    <name type="scientific">Phytophthora sojae (strain P6497)</name>
    <name type="common">Soybean stem and root rot agent</name>
    <name type="synonym">Phytophthora megasperma f. sp. glycines</name>
    <dbReference type="NCBI Taxonomy" id="1094619"/>
    <lineage>
        <taxon>Eukaryota</taxon>
        <taxon>Sar</taxon>
        <taxon>Stramenopiles</taxon>
        <taxon>Oomycota</taxon>
        <taxon>Peronosporomycetes</taxon>
        <taxon>Peronosporales</taxon>
        <taxon>Peronosporaceae</taxon>
        <taxon>Phytophthora</taxon>
    </lineage>
</organism>
<dbReference type="STRING" id="1094619.G5A7T3"/>
<accession>G5A7T3</accession>
<feature type="region of interest" description="Disordered" evidence="2">
    <location>
        <begin position="119"/>
        <end position="194"/>
    </location>
</feature>
<feature type="compositionally biased region" description="Basic and acidic residues" evidence="2">
    <location>
        <begin position="647"/>
        <end position="673"/>
    </location>
</feature>
<feature type="compositionally biased region" description="Basic residues" evidence="2">
    <location>
        <begin position="1026"/>
        <end position="1047"/>
    </location>
</feature>
<dbReference type="AlphaFoldDB" id="G5A7T3"/>
<feature type="region of interest" description="Disordered" evidence="2">
    <location>
        <begin position="645"/>
        <end position="1097"/>
    </location>
</feature>
<dbReference type="Proteomes" id="UP000002640">
    <property type="component" value="Unassembled WGS sequence"/>
</dbReference>
<feature type="compositionally biased region" description="Basic and acidic residues" evidence="2">
    <location>
        <begin position="871"/>
        <end position="886"/>
    </location>
</feature>
<feature type="domain" description="SKI-interacting protein SKIP SNW" evidence="4">
    <location>
        <begin position="510"/>
        <end position="667"/>
    </location>
</feature>
<dbReference type="KEGG" id="psoj:PHYSODRAFT_362123"/>
<protein>
    <recommendedName>
        <fullName evidence="4">SKI-interacting protein SKIP SNW domain-containing protein</fullName>
    </recommendedName>
</protein>
<evidence type="ECO:0000256" key="3">
    <source>
        <dbReference type="SAM" id="SignalP"/>
    </source>
</evidence>
<dbReference type="InterPro" id="IPR017862">
    <property type="entry name" value="SKI-int_prot_SKIP"/>
</dbReference>
<feature type="compositionally biased region" description="Basic and acidic residues" evidence="2">
    <location>
        <begin position="709"/>
        <end position="751"/>
    </location>
</feature>
<feature type="region of interest" description="Disordered" evidence="2">
    <location>
        <begin position="206"/>
        <end position="268"/>
    </location>
</feature>
<feature type="region of interest" description="Disordered" evidence="2">
    <location>
        <begin position="540"/>
        <end position="565"/>
    </location>
</feature>
<dbReference type="GO" id="GO:0005681">
    <property type="term" value="C:spliceosomal complex"/>
    <property type="evidence" value="ECO:0007669"/>
    <property type="project" value="InterPro"/>
</dbReference>
<sequence length="1097" mass="117916">MLVRAHILLGSLLYASVGMAIKAVDFLRYTTSKHGGHQRHDKRGPGPGRVLAWSGVSTDTPLPGSPGGDLGYDLVKTCHSHFHLQELKSQLHIPFPTTMKFFQVLIIAALAVVGVSGQTTTGTHTGAATTNAATTDTHSGAATTGSTTTGTTGATGATTPAVTPATGTTGASSTAGSTATPSADTTATGASGSGASTAAIDATGSAAMDTSVGSSSSTGMATAGDSTTSTTDSSLASDSSSTSDKSTSKKSTSASSASGASGSSGASQVSGAMGAVAATALAVGVYFLRLHKLKSSHKLSQLALSQRGIPEFHARNQTPTIGAFLPPAMSALFPAPVRSYTTFSDAAPAASAAPASSQRAASTRLPRYPLRVKQQFVPRRNEDFGDGGAYPELHVAQFPLGMGKKGGNGSSSSSQNSGTLALQVRGEDGKVSYDAIVTQQHRDKAKVYTKFSDIVEKDGDAAALALPSKDEEQETASRTREALQALVQGKVASSLPTNVGRQKSAKETAKYIRYTPNDQGAAGAPKQRIIRMVDVAKDPMEPPKFQHTKAVRGPPSPPVPVLHSPPRKLTVADQQSWKIPPCISNWKNSKGFTIALDKRLAADGRGLQQVTVNDNFASLSEALAIAERKAREEVNMRAQVQKKLAMKQKEQKENELRELASKARMERAGIRADSDEEEDRSRSRRRRSSSAHSDRRRRHSDDEDDDSDAEGRRERDRIRRERKKEREREMRMEKLGKKGKLARDEDRDISEKIALGQLQGGGRAGGSDGMFDSRLFNQSQGISSGFGQEDEYNVYSKPMVDRGKASVYRPKGDDGAFDADKEYEELKGGHSKRFKADKQFRGTEAVARGGGRDGPVQFSYDNVRDEEDEDANKTRAPESRRDDARRSPSASPPRAREKARSPSRSPPRRGRSPSGSPPRSRGRGRSPSGSPPRSRGRGRSPSGSPPRSGRGRSPSGSPPRSRGRGRSPSGSPPRSRARVRSPSPFRGRDRSALRGRKRSPSRSPSYSRERGRPRARSRSPSYSRGRSSRRRSPSYSRSRRSPSRSRSRSREADRKRRRRSPSEDSDDDPFGLDQFLTDARKGADDERRSPGRDRRRR</sequence>
<dbReference type="RefSeq" id="XP_009536131.1">
    <property type="nucleotide sequence ID" value="XM_009537836.1"/>
</dbReference>
<feature type="compositionally biased region" description="Basic residues" evidence="2">
    <location>
        <begin position="682"/>
        <end position="698"/>
    </location>
</feature>
<dbReference type="GO" id="GO:0000398">
    <property type="term" value="P:mRNA splicing, via spliceosome"/>
    <property type="evidence" value="ECO:0007669"/>
    <property type="project" value="InterPro"/>
</dbReference>
<comment type="similarity">
    <text evidence="1">Belongs to the SNW family.</text>
</comment>
<dbReference type="PANTHER" id="PTHR12096">
    <property type="entry name" value="NUCLEAR PROTEIN SKIP-RELATED"/>
    <property type="match status" value="1"/>
</dbReference>
<dbReference type="Pfam" id="PF02731">
    <property type="entry name" value="SKIP_SNW"/>
    <property type="match status" value="1"/>
</dbReference>
<evidence type="ECO:0000313" key="5">
    <source>
        <dbReference type="EMBL" id="EGZ07959.1"/>
    </source>
</evidence>
<dbReference type="GeneID" id="20650223"/>
<name>G5A7T3_PHYSP</name>
<feature type="signal peptide" evidence="3">
    <location>
        <begin position="1"/>
        <end position="20"/>
    </location>
</feature>
<dbReference type="InterPro" id="IPR004015">
    <property type="entry name" value="SKI-int_prot_SKIP_SNW-dom"/>
</dbReference>
<evidence type="ECO:0000259" key="4">
    <source>
        <dbReference type="Pfam" id="PF02731"/>
    </source>
</evidence>
<proteinExistence type="inferred from homology"/>
<evidence type="ECO:0000313" key="6">
    <source>
        <dbReference type="Proteomes" id="UP000002640"/>
    </source>
</evidence>
<feature type="compositionally biased region" description="Gly residues" evidence="2">
    <location>
        <begin position="758"/>
        <end position="768"/>
    </location>
</feature>
<reference evidence="5 6" key="1">
    <citation type="journal article" date="2006" name="Science">
        <title>Phytophthora genome sequences uncover evolutionary origins and mechanisms of pathogenesis.</title>
        <authorList>
            <person name="Tyler B.M."/>
            <person name="Tripathy S."/>
            <person name="Zhang X."/>
            <person name="Dehal P."/>
            <person name="Jiang R.H."/>
            <person name="Aerts A."/>
            <person name="Arredondo F.D."/>
            <person name="Baxter L."/>
            <person name="Bensasson D."/>
            <person name="Beynon J.L."/>
            <person name="Chapman J."/>
            <person name="Damasceno C.M."/>
            <person name="Dorrance A.E."/>
            <person name="Dou D."/>
            <person name="Dickerman A.W."/>
            <person name="Dubchak I.L."/>
            <person name="Garbelotto M."/>
            <person name="Gijzen M."/>
            <person name="Gordon S.G."/>
            <person name="Govers F."/>
            <person name="Grunwald N.J."/>
            <person name="Huang W."/>
            <person name="Ivors K.L."/>
            <person name="Jones R.W."/>
            <person name="Kamoun S."/>
            <person name="Krampis K."/>
            <person name="Lamour K.H."/>
            <person name="Lee M.K."/>
            <person name="McDonald W.H."/>
            <person name="Medina M."/>
            <person name="Meijer H.J."/>
            <person name="Nordberg E.K."/>
            <person name="Maclean D.J."/>
            <person name="Ospina-Giraldo M.D."/>
            <person name="Morris P.F."/>
            <person name="Phuntumart V."/>
            <person name="Putnam N.H."/>
            <person name="Rash S."/>
            <person name="Rose J.K."/>
            <person name="Sakihama Y."/>
            <person name="Salamov A.A."/>
            <person name="Savidor A."/>
            <person name="Scheuring C.F."/>
            <person name="Smith B.M."/>
            <person name="Sobral B.W."/>
            <person name="Terry A."/>
            <person name="Torto-Alalibo T.A."/>
            <person name="Win J."/>
            <person name="Xu Z."/>
            <person name="Zhang H."/>
            <person name="Grigoriev I.V."/>
            <person name="Rokhsar D.S."/>
            <person name="Boore J.L."/>
        </authorList>
    </citation>
    <scope>NUCLEOTIDE SEQUENCE [LARGE SCALE GENOMIC DNA]</scope>
    <source>
        <strain evidence="5 6">P6497</strain>
    </source>
</reference>